<organism evidence="1 2">
    <name type="scientific">Mycolicibacterium gadium</name>
    <name type="common">Mycobacterium gadium</name>
    <dbReference type="NCBI Taxonomy" id="1794"/>
    <lineage>
        <taxon>Bacteria</taxon>
        <taxon>Bacillati</taxon>
        <taxon>Actinomycetota</taxon>
        <taxon>Actinomycetes</taxon>
        <taxon>Mycobacteriales</taxon>
        <taxon>Mycobacteriaceae</taxon>
        <taxon>Mycolicibacterium</taxon>
    </lineage>
</organism>
<proteinExistence type="predicted"/>
<dbReference type="RefSeq" id="WP_278222859.1">
    <property type="nucleotide sequence ID" value="NZ_JAKZMO010000022.1"/>
</dbReference>
<evidence type="ECO:0000313" key="1">
    <source>
        <dbReference type="EMBL" id="MDG5485488.1"/>
    </source>
</evidence>
<gene>
    <name evidence="1" type="ORF">MNO81_22070</name>
</gene>
<dbReference type="EMBL" id="JAKZMO010000022">
    <property type="protein sequence ID" value="MDG5485488.1"/>
    <property type="molecule type" value="Genomic_DNA"/>
</dbReference>
<reference evidence="1" key="1">
    <citation type="journal article" date="2023" name="Environ. Microbiol.">
        <title>The 2-methylpropene degradation pathway in Mycobacteriaceae family strains.</title>
        <authorList>
            <person name="Helbich S."/>
            <person name="Barrantes I."/>
            <person name="Dos Anjos Borges L.G."/>
            <person name="Pieper D.H."/>
            <person name="Vainshtein Y."/>
            <person name="Sohn K."/>
            <person name="Engesser K.H."/>
        </authorList>
    </citation>
    <scope>NUCLEOTIDE SEQUENCE</scope>
    <source>
        <strain evidence="1">IBE100</strain>
    </source>
</reference>
<name>A0ABT6GW56_MYCGU</name>
<accession>A0ABT6GW56</accession>
<evidence type="ECO:0000313" key="2">
    <source>
        <dbReference type="Proteomes" id="UP001154266"/>
    </source>
</evidence>
<protein>
    <submittedName>
        <fullName evidence="1">Uncharacterized protein</fullName>
    </submittedName>
</protein>
<comment type="caution">
    <text evidence="1">The sequence shown here is derived from an EMBL/GenBank/DDBJ whole genome shotgun (WGS) entry which is preliminary data.</text>
</comment>
<sequence length="76" mass="8869">MSVWNYRVLQSLDGSEYFVAEVYYDGEALSWVDSRDYLRWDSYGDLKATVQLISKAFDKPLLRVQEGDRLVEIEGI</sequence>
<dbReference type="Proteomes" id="UP001154266">
    <property type="component" value="Unassembled WGS sequence"/>
</dbReference>
<keyword evidence="2" id="KW-1185">Reference proteome</keyword>